<protein>
    <submittedName>
        <fullName evidence="1">Uncharacterized protein</fullName>
    </submittedName>
</protein>
<evidence type="ECO:0000313" key="1">
    <source>
        <dbReference type="EMBL" id="RUT06808.1"/>
    </source>
</evidence>
<dbReference type="RefSeq" id="WP_267901117.1">
    <property type="nucleotide sequence ID" value="NZ_RSCL01000006.1"/>
</dbReference>
<reference evidence="1" key="1">
    <citation type="submission" date="2018-12" db="EMBL/GenBank/DDBJ databases">
        <authorList>
            <person name="Will S."/>
            <person name="Neumann-Schaal M."/>
            <person name="Henke P."/>
        </authorList>
    </citation>
    <scope>NUCLEOTIDE SEQUENCE</scope>
    <source>
        <strain evidence="1">PCC 7102</strain>
    </source>
</reference>
<dbReference type="AlphaFoldDB" id="A0A3S1CMU4"/>
<dbReference type="EMBL" id="RSCL01000006">
    <property type="protein sequence ID" value="RUT06808.1"/>
    <property type="molecule type" value="Genomic_DNA"/>
</dbReference>
<gene>
    <name evidence="1" type="ORF">DSM106972_030650</name>
</gene>
<reference evidence="1" key="2">
    <citation type="journal article" date="2019" name="Genome Biol. Evol.">
        <title>Day and night: Metabolic profiles and evolutionary relationships of six axenic non-marine cyanobacteria.</title>
        <authorList>
            <person name="Will S.E."/>
            <person name="Henke P."/>
            <person name="Boedeker C."/>
            <person name="Huang S."/>
            <person name="Brinkmann H."/>
            <person name="Rohde M."/>
            <person name="Jarek M."/>
            <person name="Friedl T."/>
            <person name="Seufert S."/>
            <person name="Schumacher M."/>
            <person name="Overmann J."/>
            <person name="Neumann-Schaal M."/>
            <person name="Petersen J."/>
        </authorList>
    </citation>
    <scope>NUCLEOTIDE SEQUENCE [LARGE SCALE GENOMIC DNA]</scope>
    <source>
        <strain evidence="1">PCC 7102</strain>
    </source>
</reference>
<organism evidence="1 2">
    <name type="scientific">Dulcicalothrix desertica PCC 7102</name>
    <dbReference type="NCBI Taxonomy" id="232991"/>
    <lineage>
        <taxon>Bacteria</taxon>
        <taxon>Bacillati</taxon>
        <taxon>Cyanobacteriota</taxon>
        <taxon>Cyanophyceae</taxon>
        <taxon>Nostocales</taxon>
        <taxon>Calotrichaceae</taxon>
        <taxon>Dulcicalothrix</taxon>
    </lineage>
</organism>
<accession>A0A3S1CMU4</accession>
<dbReference type="Proteomes" id="UP000271624">
    <property type="component" value="Unassembled WGS sequence"/>
</dbReference>
<dbReference type="InterPro" id="IPR022148">
    <property type="entry name" value="CopG_antitoxin"/>
</dbReference>
<dbReference type="Pfam" id="PF12441">
    <property type="entry name" value="CopG_antitoxin"/>
    <property type="match status" value="1"/>
</dbReference>
<keyword evidence="2" id="KW-1185">Reference proteome</keyword>
<evidence type="ECO:0000313" key="2">
    <source>
        <dbReference type="Proteomes" id="UP000271624"/>
    </source>
</evidence>
<comment type="caution">
    <text evidence="1">The sequence shown here is derived from an EMBL/GenBank/DDBJ whole genome shotgun (WGS) entry which is preliminary data.</text>
</comment>
<name>A0A3S1CMU4_9CYAN</name>
<proteinExistence type="predicted"/>
<sequence length="43" mass="5179">MKKILPKMRNDEDAESLLKQDLSEYLHKDNFKPVTFRFKPQAK</sequence>